<keyword evidence="1" id="KW-1133">Transmembrane helix</keyword>
<accession>A0A1I4H9B4</accession>
<dbReference type="GO" id="GO:0016020">
    <property type="term" value="C:membrane"/>
    <property type="evidence" value="ECO:0007669"/>
    <property type="project" value="TreeGrafter"/>
</dbReference>
<protein>
    <submittedName>
        <fullName evidence="3">Probable sporulation protein, polysaccharide deacetylase family</fullName>
    </submittedName>
</protein>
<dbReference type="RefSeq" id="WP_090932490.1">
    <property type="nucleotide sequence ID" value="NZ_FOTS01000003.1"/>
</dbReference>
<dbReference type="PANTHER" id="PTHR10587">
    <property type="entry name" value="GLYCOSYL TRANSFERASE-RELATED"/>
    <property type="match status" value="1"/>
</dbReference>
<evidence type="ECO:0000256" key="1">
    <source>
        <dbReference type="SAM" id="Phobius"/>
    </source>
</evidence>
<evidence type="ECO:0000313" key="4">
    <source>
        <dbReference type="Proteomes" id="UP000199520"/>
    </source>
</evidence>
<dbReference type="OrthoDB" id="62208at2"/>
<reference evidence="4" key="1">
    <citation type="submission" date="2016-10" db="EMBL/GenBank/DDBJ databases">
        <authorList>
            <person name="Varghese N."/>
            <person name="Submissions S."/>
        </authorList>
    </citation>
    <scope>NUCLEOTIDE SEQUENCE [LARGE SCALE GENOMIC DNA]</scope>
    <source>
        <strain evidence="4">DSM 13327</strain>
    </source>
</reference>
<dbReference type="InterPro" id="IPR050248">
    <property type="entry name" value="Polysacc_deacetylase_ArnD"/>
</dbReference>
<feature type="transmembrane region" description="Helical" evidence="1">
    <location>
        <begin position="12"/>
        <end position="35"/>
    </location>
</feature>
<dbReference type="PANTHER" id="PTHR10587:SF80">
    <property type="entry name" value="CHITOOLIGOSACCHARIDE DEACETYLASE"/>
    <property type="match status" value="1"/>
</dbReference>
<feature type="domain" description="NodB homology" evidence="2">
    <location>
        <begin position="55"/>
        <end position="231"/>
    </location>
</feature>
<keyword evidence="1" id="KW-0472">Membrane</keyword>
<dbReference type="EMBL" id="FOTS01000003">
    <property type="protein sequence ID" value="SFL38878.1"/>
    <property type="molecule type" value="Genomic_DNA"/>
</dbReference>
<dbReference type="STRING" id="1123291.SAMN04490355_100364"/>
<dbReference type="AlphaFoldDB" id="A0A1I4H9B4"/>
<keyword evidence="1" id="KW-0812">Transmembrane</keyword>
<dbReference type="PROSITE" id="PS51677">
    <property type="entry name" value="NODB"/>
    <property type="match status" value="1"/>
</dbReference>
<evidence type="ECO:0000259" key="2">
    <source>
        <dbReference type="PROSITE" id="PS51677"/>
    </source>
</evidence>
<dbReference type="SUPFAM" id="SSF88713">
    <property type="entry name" value="Glycoside hydrolase/deacetylase"/>
    <property type="match status" value="1"/>
</dbReference>
<dbReference type="InterPro" id="IPR002509">
    <property type="entry name" value="NODB_dom"/>
</dbReference>
<proteinExistence type="predicted"/>
<dbReference type="Proteomes" id="UP000199520">
    <property type="component" value="Unassembled WGS sequence"/>
</dbReference>
<dbReference type="GO" id="GO:0005975">
    <property type="term" value="P:carbohydrate metabolic process"/>
    <property type="evidence" value="ECO:0007669"/>
    <property type="project" value="InterPro"/>
</dbReference>
<sequence>MKWCFVIRIQQWYVLFSAGVFFAIIILSGLLQPIFNNTQPVNKPAPIFHGNSTTPKVAFACNVFWGEEYLPTMLSTLNENNIKITFFIGGSWGKRFPALVTELANQGHELGNHTYSHPHPNTISKEKNKEQIVRTEELVKELTTIKTSLYAPPYGEYNDTVLSAANELGYTTIMWSIDTIDWQRPPTEIIINRVMKKLHNGAIILIHPTEVTSKALPDLIQQIQGKGYTISTVSDIIK</sequence>
<gene>
    <name evidence="3" type="ORF">SAMN04490355_100364</name>
</gene>
<evidence type="ECO:0000313" key="3">
    <source>
        <dbReference type="EMBL" id="SFL38878.1"/>
    </source>
</evidence>
<dbReference type="InterPro" id="IPR011330">
    <property type="entry name" value="Glyco_hydro/deAcase_b/a-brl"/>
</dbReference>
<dbReference type="CDD" id="cd10950">
    <property type="entry name" value="CE4_BsYlxY_like"/>
    <property type="match status" value="1"/>
</dbReference>
<dbReference type="Pfam" id="PF01522">
    <property type="entry name" value="Polysacc_deac_1"/>
    <property type="match status" value="1"/>
</dbReference>
<dbReference type="GO" id="GO:0016810">
    <property type="term" value="F:hydrolase activity, acting on carbon-nitrogen (but not peptide) bonds"/>
    <property type="evidence" value="ECO:0007669"/>
    <property type="project" value="InterPro"/>
</dbReference>
<organism evidence="3 4">
    <name type="scientific">Pelosinus propionicus DSM 13327</name>
    <dbReference type="NCBI Taxonomy" id="1123291"/>
    <lineage>
        <taxon>Bacteria</taxon>
        <taxon>Bacillati</taxon>
        <taxon>Bacillota</taxon>
        <taxon>Negativicutes</taxon>
        <taxon>Selenomonadales</taxon>
        <taxon>Sporomusaceae</taxon>
        <taxon>Pelosinus</taxon>
    </lineage>
</organism>
<keyword evidence="4" id="KW-1185">Reference proteome</keyword>
<name>A0A1I4H9B4_9FIRM</name>
<dbReference type="Gene3D" id="3.20.20.370">
    <property type="entry name" value="Glycoside hydrolase/deacetylase"/>
    <property type="match status" value="1"/>
</dbReference>